<accession>A0A6C0KD59</accession>
<feature type="transmembrane region" description="Helical" evidence="1">
    <location>
        <begin position="71"/>
        <end position="90"/>
    </location>
</feature>
<reference evidence="2" key="1">
    <citation type="journal article" date="2020" name="Nature">
        <title>Giant virus diversity and host interactions through global metagenomics.</title>
        <authorList>
            <person name="Schulz F."/>
            <person name="Roux S."/>
            <person name="Paez-Espino D."/>
            <person name="Jungbluth S."/>
            <person name="Walsh D.A."/>
            <person name="Denef V.J."/>
            <person name="McMahon K.D."/>
            <person name="Konstantinidis K.T."/>
            <person name="Eloe-Fadrosh E.A."/>
            <person name="Kyrpides N.C."/>
            <person name="Woyke T."/>
        </authorList>
    </citation>
    <scope>NUCLEOTIDE SEQUENCE</scope>
    <source>
        <strain evidence="2">GVMAG-S-1103017-68</strain>
    </source>
</reference>
<name>A0A6C0KD59_9ZZZZ</name>
<dbReference type="EMBL" id="MN740855">
    <property type="protein sequence ID" value="QHU15333.1"/>
    <property type="molecule type" value="Genomic_DNA"/>
</dbReference>
<protein>
    <submittedName>
        <fullName evidence="2">Uncharacterized protein</fullName>
    </submittedName>
</protein>
<proteinExistence type="predicted"/>
<evidence type="ECO:0000313" key="2">
    <source>
        <dbReference type="EMBL" id="QHU15333.1"/>
    </source>
</evidence>
<sequence length="92" mass="9839">MSAPRNLLVLSSLLVVLSSVTFARAVEFPAGLVGATLDRVDEAGLCGSSITEQRVNTFARSYSALLFRTNWTLAALGLGQVVILLTLMDVRL</sequence>
<keyword evidence="1" id="KW-0812">Transmembrane</keyword>
<evidence type="ECO:0000256" key="1">
    <source>
        <dbReference type="SAM" id="Phobius"/>
    </source>
</evidence>
<keyword evidence="1" id="KW-1133">Transmembrane helix</keyword>
<keyword evidence="1" id="KW-0472">Membrane</keyword>
<organism evidence="2">
    <name type="scientific">viral metagenome</name>
    <dbReference type="NCBI Taxonomy" id="1070528"/>
    <lineage>
        <taxon>unclassified sequences</taxon>
        <taxon>metagenomes</taxon>
        <taxon>organismal metagenomes</taxon>
    </lineage>
</organism>
<dbReference type="AlphaFoldDB" id="A0A6C0KD59"/>